<feature type="compositionally biased region" description="Polar residues" evidence="1">
    <location>
        <begin position="136"/>
        <end position="148"/>
    </location>
</feature>
<feature type="transmembrane region" description="Helical" evidence="2">
    <location>
        <begin position="35"/>
        <end position="52"/>
    </location>
</feature>
<evidence type="ECO:0000256" key="2">
    <source>
        <dbReference type="SAM" id="Phobius"/>
    </source>
</evidence>
<evidence type="ECO:0000256" key="1">
    <source>
        <dbReference type="SAM" id="MobiDB-lite"/>
    </source>
</evidence>
<feature type="region of interest" description="Disordered" evidence="1">
    <location>
        <begin position="135"/>
        <end position="157"/>
    </location>
</feature>
<keyword evidence="4" id="KW-1185">Reference proteome</keyword>
<dbReference type="EMBL" id="JRKL02000962">
    <property type="protein sequence ID" value="KAF3966994.1"/>
    <property type="molecule type" value="Genomic_DNA"/>
</dbReference>
<evidence type="ECO:0000313" key="3">
    <source>
        <dbReference type="EMBL" id="KAF3966994.1"/>
    </source>
</evidence>
<keyword evidence="2" id="KW-1133">Transmembrane helix</keyword>
<dbReference type="OrthoDB" id="10578052at2759"/>
<dbReference type="AlphaFoldDB" id="A0A8J4RKZ6"/>
<evidence type="ECO:0000313" key="4">
    <source>
        <dbReference type="Proteomes" id="UP000737018"/>
    </source>
</evidence>
<comment type="caution">
    <text evidence="3">The sequence shown here is derived from an EMBL/GenBank/DDBJ whole genome shotgun (WGS) entry which is preliminary data.</text>
</comment>
<dbReference type="Proteomes" id="UP000737018">
    <property type="component" value="Unassembled WGS sequence"/>
</dbReference>
<proteinExistence type="predicted"/>
<organism evidence="3 4">
    <name type="scientific">Castanea mollissima</name>
    <name type="common">Chinese chestnut</name>
    <dbReference type="NCBI Taxonomy" id="60419"/>
    <lineage>
        <taxon>Eukaryota</taxon>
        <taxon>Viridiplantae</taxon>
        <taxon>Streptophyta</taxon>
        <taxon>Embryophyta</taxon>
        <taxon>Tracheophyta</taxon>
        <taxon>Spermatophyta</taxon>
        <taxon>Magnoliopsida</taxon>
        <taxon>eudicotyledons</taxon>
        <taxon>Gunneridae</taxon>
        <taxon>Pentapetalae</taxon>
        <taxon>rosids</taxon>
        <taxon>fabids</taxon>
        <taxon>Fagales</taxon>
        <taxon>Fagaceae</taxon>
        <taxon>Castanea</taxon>
    </lineage>
</organism>
<keyword evidence="2" id="KW-0472">Membrane</keyword>
<protein>
    <submittedName>
        <fullName evidence="3">Uncharacterized protein</fullName>
    </submittedName>
</protein>
<reference evidence="3" key="1">
    <citation type="submission" date="2020-03" db="EMBL/GenBank/DDBJ databases">
        <title>Castanea mollissima Vanexum genome sequencing.</title>
        <authorList>
            <person name="Staton M."/>
        </authorList>
    </citation>
    <scope>NUCLEOTIDE SEQUENCE</scope>
    <source>
        <tissue evidence="3">Leaf</tissue>
    </source>
</reference>
<sequence>MLQLTRSWGNLSLLDKQCQDFILAEDHRKGEFEPISIFIILFEVLANLLGAWRVRLLWLRDKEGVRYGGWPKSRQLNLEYLAIFNVPNSSRLVEEKIPLSAINMGINFKDAAFDTKIFGPATTSRVSELMQKTLADPNNANHESNPTINEPLIQAID</sequence>
<gene>
    <name evidence="3" type="ORF">CMV_008960</name>
</gene>
<name>A0A8J4RKZ6_9ROSI</name>
<keyword evidence="2" id="KW-0812">Transmembrane</keyword>
<accession>A0A8J4RKZ6</accession>